<sequence length="106" mass="11830">MPQVLQADDCDLAARAYLLLVDANMGMAGKLWSQGQDTPTKKEHIDRALGYLDCAYEQYEEIEDIKGQCEMMAKKATVMHLTGDLVLANDYAAKYLDLQKLSKKGV</sequence>
<evidence type="ECO:0000256" key="3">
    <source>
        <dbReference type="ARBA" id="ARBA00022786"/>
    </source>
</evidence>
<evidence type="ECO:0000313" key="6">
    <source>
        <dbReference type="Proteomes" id="UP000215305"/>
    </source>
</evidence>
<dbReference type="RefSeq" id="XP_026609558.1">
    <property type="nucleotide sequence ID" value="XM_026754243.1"/>
</dbReference>
<keyword evidence="2" id="KW-0498">Mitosis</keyword>
<evidence type="ECO:0000313" key="5">
    <source>
        <dbReference type="EMBL" id="RHZ43167.1"/>
    </source>
</evidence>
<dbReference type="GO" id="GO:0045842">
    <property type="term" value="P:positive regulation of mitotic metaphase/anaphase transition"/>
    <property type="evidence" value="ECO:0007669"/>
    <property type="project" value="TreeGrafter"/>
</dbReference>
<comment type="caution">
    <text evidence="5">The sequence shown here is derived from an EMBL/GenBank/DDBJ whole genome shotgun (WGS) entry which is preliminary data.</text>
</comment>
<reference evidence="5" key="1">
    <citation type="submission" date="2018-08" db="EMBL/GenBank/DDBJ databases">
        <title>Draft genome sequence of azole-resistant Aspergillus thermomutatus (Neosartorya pseudofischeri) strain HMR AF 39, isolated from a human nasal aspirate.</title>
        <authorList>
            <person name="Parent-Michaud M."/>
            <person name="Dufresne P.J."/>
            <person name="Fournier E."/>
            <person name="Martineau C."/>
            <person name="Moreira S."/>
            <person name="Perkins V."/>
            <person name="De Repentigny L."/>
            <person name="Dufresne S.F."/>
        </authorList>
    </citation>
    <scope>NUCLEOTIDE SEQUENCE [LARGE SCALE GENOMIC DNA]</scope>
    <source>
        <strain evidence="5">HMR AF 39</strain>
    </source>
</reference>
<dbReference type="EMBL" id="NKHU02000485">
    <property type="protein sequence ID" value="RHZ43167.1"/>
    <property type="molecule type" value="Genomic_DNA"/>
</dbReference>
<dbReference type="GO" id="GO:0005680">
    <property type="term" value="C:anaphase-promoting complex"/>
    <property type="evidence" value="ECO:0007669"/>
    <property type="project" value="InterPro"/>
</dbReference>
<dbReference type="PANTHER" id="PTHR12830">
    <property type="entry name" value="ANAPHASE-PROMOTING COMPLEX SUBUNIT 5"/>
    <property type="match status" value="1"/>
</dbReference>
<keyword evidence="3" id="KW-0833">Ubl conjugation pathway</keyword>
<keyword evidence="6" id="KW-1185">Reference proteome</keyword>
<dbReference type="GeneID" id="38122598"/>
<name>A0A397FX39_ASPTH</name>
<dbReference type="STRING" id="41047.A0A397FX39"/>
<dbReference type="GO" id="GO:0070979">
    <property type="term" value="P:protein K11-linked ubiquitination"/>
    <property type="evidence" value="ECO:0007669"/>
    <property type="project" value="TreeGrafter"/>
</dbReference>
<organism evidence="5 6">
    <name type="scientific">Aspergillus thermomutatus</name>
    <name type="common">Neosartorya pseudofischeri</name>
    <dbReference type="NCBI Taxonomy" id="41047"/>
    <lineage>
        <taxon>Eukaryota</taxon>
        <taxon>Fungi</taxon>
        <taxon>Dikarya</taxon>
        <taxon>Ascomycota</taxon>
        <taxon>Pezizomycotina</taxon>
        <taxon>Eurotiomycetes</taxon>
        <taxon>Eurotiomycetidae</taxon>
        <taxon>Eurotiales</taxon>
        <taxon>Aspergillaceae</taxon>
        <taxon>Aspergillus</taxon>
        <taxon>Aspergillus subgen. Fumigati</taxon>
    </lineage>
</organism>
<dbReference type="OrthoDB" id="2504561at2759"/>
<evidence type="ECO:0000256" key="1">
    <source>
        <dbReference type="ARBA" id="ARBA00022618"/>
    </source>
</evidence>
<dbReference type="InterPro" id="IPR037679">
    <property type="entry name" value="Apc5"/>
</dbReference>
<keyword evidence="1" id="KW-0132">Cell division</keyword>
<gene>
    <name evidence="5" type="ORF">CDV56_100624</name>
</gene>
<evidence type="ECO:0000256" key="2">
    <source>
        <dbReference type="ARBA" id="ARBA00022776"/>
    </source>
</evidence>
<evidence type="ECO:0000256" key="4">
    <source>
        <dbReference type="ARBA" id="ARBA00023306"/>
    </source>
</evidence>
<proteinExistence type="predicted"/>
<dbReference type="AlphaFoldDB" id="A0A397FX39"/>
<protein>
    <submittedName>
        <fullName evidence="5">Uncharacterized protein</fullName>
    </submittedName>
</protein>
<dbReference type="PANTHER" id="PTHR12830:SF9">
    <property type="entry name" value="ANAPHASE-PROMOTING COMPLEX SUBUNIT 5"/>
    <property type="match status" value="1"/>
</dbReference>
<dbReference type="GO" id="GO:0031145">
    <property type="term" value="P:anaphase-promoting complex-dependent catabolic process"/>
    <property type="evidence" value="ECO:0007669"/>
    <property type="project" value="TreeGrafter"/>
</dbReference>
<dbReference type="GO" id="GO:0051301">
    <property type="term" value="P:cell division"/>
    <property type="evidence" value="ECO:0007669"/>
    <property type="project" value="UniProtKB-KW"/>
</dbReference>
<accession>A0A397FX39</accession>
<dbReference type="VEuPathDB" id="FungiDB:CDV56_100624"/>
<keyword evidence="4" id="KW-0131">Cell cycle</keyword>
<dbReference type="Proteomes" id="UP000215305">
    <property type="component" value="Unassembled WGS sequence"/>
</dbReference>